<dbReference type="PANTHER" id="PTHR40031">
    <property type="entry name" value="HYPOTHETICAL MEMBRANE SPANNING PROTEIN"/>
    <property type="match status" value="1"/>
</dbReference>
<feature type="transmembrane region" description="Helical" evidence="1">
    <location>
        <begin position="153"/>
        <end position="171"/>
    </location>
</feature>
<dbReference type="STRING" id="456.Ljor_1109"/>
<feature type="transmembrane region" description="Helical" evidence="1">
    <location>
        <begin position="24"/>
        <end position="43"/>
    </location>
</feature>
<proteinExistence type="predicted"/>
<organism evidence="2 3">
    <name type="scientific">Legionella jordanis</name>
    <dbReference type="NCBI Taxonomy" id="456"/>
    <lineage>
        <taxon>Bacteria</taxon>
        <taxon>Pseudomonadati</taxon>
        <taxon>Pseudomonadota</taxon>
        <taxon>Gammaproteobacteria</taxon>
        <taxon>Legionellales</taxon>
        <taxon>Legionellaceae</taxon>
        <taxon>Legionella</taxon>
    </lineage>
</organism>
<dbReference type="Proteomes" id="UP000055035">
    <property type="component" value="Unassembled WGS sequence"/>
</dbReference>
<dbReference type="InterPro" id="IPR007404">
    <property type="entry name" value="YdjM-like"/>
</dbReference>
<dbReference type="PANTHER" id="PTHR40031:SF1">
    <property type="entry name" value="MEMBRANE-BOUND METAL-DEPENDENT HYDROLASE"/>
    <property type="match status" value="1"/>
</dbReference>
<accession>A0A0W0V9I5</accession>
<dbReference type="OrthoDB" id="9781927at2"/>
<reference evidence="2 3" key="1">
    <citation type="submission" date="2015-11" db="EMBL/GenBank/DDBJ databases">
        <title>Genomic analysis of 38 Legionella species identifies large and diverse effector repertoires.</title>
        <authorList>
            <person name="Burstein D."/>
            <person name="Amaro F."/>
            <person name="Zusman T."/>
            <person name="Lifshitz Z."/>
            <person name="Cohen O."/>
            <person name="Gilbert J.A."/>
            <person name="Pupko T."/>
            <person name="Shuman H.A."/>
            <person name="Segal G."/>
        </authorList>
    </citation>
    <scope>NUCLEOTIDE SEQUENCE [LARGE SCALE GENOMIC DNA]</scope>
    <source>
        <strain evidence="2 3">BL-540</strain>
    </source>
</reference>
<dbReference type="PATRIC" id="fig|456.5.peg.1180"/>
<evidence type="ECO:0000313" key="2">
    <source>
        <dbReference type="EMBL" id="KTD16803.1"/>
    </source>
</evidence>
<keyword evidence="1" id="KW-0812">Transmembrane</keyword>
<keyword evidence="1" id="KW-1133">Transmembrane helix</keyword>
<dbReference type="AlphaFoldDB" id="A0A0W0V9I5"/>
<comment type="caution">
    <text evidence="2">The sequence shown here is derived from an EMBL/GenBank/DDBJ whole genome shotgun (WGS) entry which is preliminary data.</text>
</comment>
<name>A0A0W0V9I5_9GAMM</name>
<feature type="transmembrane region" description="Helical" evidence="1">
    <location>
        <begin position="89"/>
        <end position="115"/>
    </location>
</feature>
<sequence>MDPITHGALGAACARGVLAKGNTGIVLIAGALAGMAADLDVFIRSAGHPLLFFLYHRHFTHSLMFIPVGAFLIGLCLLLLLGRREPWKLVFAACLIGYSTHGLLDACTSYGTLLYWPFSYTRISWDLISIIDPFFTFPLILGVVWTIVHGKRIGVFVGLSIAMTFLLFNSLQHLRSLRAAELFVQQNHLGLHHLRVMPKLMSSLNWRGIGRSERDFFAMDVSTPLLKRTTIQLKTHYPLMQAQYIPDYLRRSPTLMEDLGIFSWFSDYYSILVNKQPLVLADGRFLMDDRVNQALWSFAFLPNKTYAEEIRFLRIGREQ</sequence>
<dbReference type="EMBL" id="LNYJ01000011">
    <property type="protein sequence ID" value="KTD16803.1"/>
    <property type="molecule type" value="Genomic_DNA"/>
</dbReference>
<feature type="transmembrane region" description="Helical" evidence="1">
    <location>
        <begin position="127"/>
        <end position="147"/>
    </location>
</feature>
<protein>
    <submittedName>
        <fullName evidence="2">Integral membrane protein</fullName>
    </submittedName>
</protein>
<dbReference type="InterPro" id="IPR053170">
    <property type="entry name" value="Transcription_regulator"/>
</dbReference>
<gene>
    <name evidence="2" type="ORF">Ljor_1109</name>
</gene>
<keyword evidence="3" id="KW-1185">Reference proteome</keyword>
<keyword evidence="1" id="KW-0472">Membrane</keyword>
<dbReference type="Pfam" id="PF04307">
    <property type="entry name" value="YdjM"/>
    <property type="match status" value="1"/>
</dbReference>
<evidence type="ECO:0000313" key="3">
    <source>
        <dbReference type="Proteomes" id="UP000055035"/>
    </source>
</evidence>
<feature type="transmembrane region" description="Helical" evidence="1">
    <location>
        <begin position="63"/>
        <end position="83"/>
    </location>
</feature>
<dbReference type="RefSeq" id="WP_058470633.1">
    <property type="nucleotide sequence ID" value="NZ_CAAAIC010000002.1"/>
</dbReference>
<evidence type="ECO:0000256" key="1">
    <source>
        <dbReference type="SAM" id="Phobius"/>
    </source>
</evidence>